<proteinExistence type="predicted"/>
<reference evidence="2 3" key="1">
    <citation type="submission" date="2022-07" db="EMBL/GenBank/DDBJ databases">
        <title>Novel species in genus cellulomonas.</title>
        <authorList>
            <person name="Ye L."/>
        </authorList>
    </citation>
    <scope>NUCLEOTIDE SEQUENCE [LARGE SCALE GENOMIC DNA]</scope>
    <source>
        <strain evidence="3">zg-Y338</strain>
    </source>
</reference>
<evidence type="ECO:0000256" key="1">
    <source>
        <dbReference type="SAM" id="MobiDB-lite"/>
    </source>
</evidence>
<sequence length="474" mass="47399">MTSVPPTPPDEPFDRLRATDPAAGVEPDTEALGAAVAARTGHLAEGHGAPDSVPGGPATGATDELAARRRRLPWGARWTQVAAGVAALAVVGAGGFALGAGQGGADQSATGSSLPAPVQLGGASAQVTSGAASSADGLALAESRTMAGSGGRAVYTGAGLSTEGGVARAWGFDAASTYSAETARRVAEALGATGDPVLEWGSWTVGPNDGSGPTVQVQPDGLTSVSYYDPTIQAGQCMDMATSPSGATADTGQPDTMEQIAPAPGGGACESGEPAPGADQAVERTRELLRALGVDDAGYEVTVGESWTTELASVTAERVLDGQRTGIAWNVTLAAGGEVQSLHGALAPMVDLGELEVISPADAVARLADPRFGGSWGGGVMPLLRADQGMAVPEMGIMPVEPEWTVPPTPRAGDPLPWAVTEVTLTSARLGIGMTTLDDGSTVLLPSYELSDDSGSTWSVVAVADAHLDFTPAG</sequence>
<feature type="compositionally biased region" description="Pro residues" evidence="1">
    <location>
        <begin position="1"/>
        <end position="10"/>
    </location>
</feature>
<organism evidence="2 3">
    <name type="scientific">Cellulomonas chengniuliangii</name>
    <dbReference type="NCBI Taxonomy" id="2968084"/>
    <lineage>
        <taxon>Bacteria</taxon>
        <taxon>Bacillati</taxon>
        <taxon>Actinomycetota</taxon>
        <taxon>Actinomycetes</taxon>
        <taxon>Micrococcales</taxon>
        <taxon>Cellulomonadaceae</taxon>
        <taxon>Cellulomonas</taxon>
    </lineage>
</organism>
<accession>A0ABY5KZ68</accession>
<feature type="region of interest" description="Disordered" evidence="1">
    <location>
        <begin position="1"/>
        <end position="61"/>
    </location>
</feature>
<dbReference type="Proteomes" id="UP001316189">
    <property type="component" value="Chromosome"/>
</dbReference>
<keyword evidence="3" id="KW-1185">Reference proteome</keyword>
<evidence type="ECO:0000313" key="3">
    <source>
        <dbReference type="Proteomes" id="UP001316189"/>
    </source>
</evidence>
<dbReference type="RefSeq" id="WP_227568082.1">
    <property type="nucleotide sequence ID" value="NZ_CP101988.1"/>
</dbReference>
<dbReference type="EMBL" id="CP101988">
    <property type="protein sequence ID" value="UUI75812.1"/>
    <property type="molecule type" value="Genomic_DNA"/>
</dbReference>
<protein>
    <submittedName>
        <fullName evidence="2">Uncharacterized protein</fullName>
    </submittedName>
</protein>
<gene>
    <name evidence="2" type="ORF">NP064_02540</name>
</gene>
<evidence type="ECO:0000313" key="2">
    <source>
        <dbReference type="EMBL" id="UUI75812.1"/>
    </source>
</evidence>
<name>A0ABY5KZ68_9CELL</name>